<dbReference type="SUPFAM" id="SSF56300">
    <property type="entry name" value="Metallo-dependent phosphatases"/>
    <property type="match status" value="1"/>
</dbReference>
<dbReference type="AlphaFoldDB" id="A0A5C6VDP5"/>
<dbReference type="RefSeq" id="WP_028370490.1">
    <property type="nucleotide sequence ID" value="NZ_JAZHFZ010000020.1"/>
</dbReference>
<reference evidence="3 4" key="1">
    <citation type="journal article" date="2018" name="Int. J. Syst. Evol. Microbiol.">
        <title>Paraburkholderia azotifigens sp. nov., a nitrogen-fixing bacterium isolated from paddy soil.</title>
        <authorList>
            <person name="Choi G.M."/>
            <person name="Im W.T."/>
        </authorList>
    </citation>
    <scope>NUCLEOTIDE SEQUENCE [LARGE SCALE GENOMIC DNA]</scope>
    <source>
        <strain evidence="3 4">NF 2-5-3</strain>
    </source>
</reference>
<dbReference type="Proteomes" id="UP000321776">
    <property type="component" value="Unassembled WGS sequence"/>
</dbReference>
<dbReference type="PANTHER" id="PTHR42850">
    <property type="entry name" value="METALLOPHOSPHOESTERASE"/>
    <property type="match status" value="1"/>
</dbReference>
<sequence>MDSTLVTVVEHHPFNHAGRDFVIGDLHGCLDALRFLLREIDFDPSRDRLFSVGDLVDRGSQSEEALALLDKPWFHAVLGNHEDTLCAVAEGKLKKQWWYGIGGLWSAHLPAEKLQAYAQRLRTLPLVRIVGSGSERFNVLHAEFLGTDADLDADDFSAESRQQLLWGRSLAMGTGDPMAQLGLSLTYCGHTPMREVQQIGAQVFIDTGAFGPGGKLTIVEAHTTNRWSVTVDVARSVGAAALALP</sequence>
<feature type="domain" description="Calcineurin-like phosphoesterase" evidence="1">
    <location>
        <begin position="22"/>
        <end position="177"/>
    </location>
</feature>
<dbReference type="Pfam" id="PF00149">
    <property type="entry name" value="Metallophos"/>
    <property type="match status" value="1"/>
</dbReference>
<proteinExistence type="predicted"/>
<dbReference type="InterPro" id="IPR004843">
    <property type="entry name" value="Calcineurin-like_PHP"/>
</dbReference>
<reference evidence="3" key="2">
    <citation type="submission" date="2019-08" db="EMBL/GenBank/DDBJ databases">
        <authorList>
            <person name="Im W.-T."/>
        </authorList>
    </citation>
    <scope>NUCLEOTIDE SEQUENCE</scope>
    <source>
        <strain evidence="3">NF 2-5-3</strain>
    </source>
</reference>
<keyword evidence="5" id="KW-1185">Reference proteome</keyword>
<evidence type="ECO:0000313" key="4">
    <source>
        <dbReference type="Proteomes" id="UP000321776"/>
    </source>
</evidence>
<evidence type="ECO:0000259" key="1">
    <source>
        <dbReference type="Pfam" id="PF00149"/>
    </source>
</evidence>
<dbReference type="GO" id="GO:0008803">
    <property type="term" value="F:bis(5'-nucleosyl)-tetraphosphatase (symmetrical) activity"/>
    <property type="evidence" value="ECO:0007669"/>
    <property type="project" value="TreeGrafter"/>
</dbReference>
<dbReference type="GO" id="GO:0016791">
    <property type="term" value="F:phosphatase activity"/>
    <property type="evidence" value="ECO:0007669"/>
    <property type="project" value="TreeGrafter"/>
</dbReference>
<protein>
    <submittedName>
        <fullName evidence="3">Metallophosphoesterase</fullName>
    </submittedName>
</protein>
<organism evidence="3 4">
    <name type="scientific">Paraburkholderia azotifigens</name>
    <dbReference type="NCBI Taxonomy" id="2057004"/>
    <lineage>
        <taxon>Bacteria</taxon>
        <taxon>Pseudomonadati</taxon>
        <taxon>Pseudomonadota</taxon>
        <taxon>Betaproteobacteria</taxon>
        <taxon>Burkholderiales</taxon>
        <taxon>Burkholderiaceae</taxon>
        <taxon>Paraburkholderia</taxon>
    </lineage>
</organism>
<dbReference type="EMBL" id="VOQS01000003">
    <property type="protein sequence ID" value="TXC83483.1"/>
    <property type="molecule type" value="Genomic_DNA"/>
</dbReference>
<evidence type="ECO:0000313" key="2">
    <source>
        <dbReference type="EMBL" id="MEM5343025.1"/>
    </source>
</evidence>
<reference evidence="2 5" key="3">
    <citation type="submission" date="2024-01" db="EMBL/GenBank/DDBJ databases">
        <title>The diversity of rhizobia nodulating Mimosa spp. in eleven states of Brazil covering several biomes is determined by host plant, location, and edaphic factors.</title>
        <authorList>
            <person name="Rouws L."/>
            <person name="Barauna A."/>
            <person name="Beukes C."/>
            <person name="De Faria S.M."/>
            <person name="Gross E."/>
            <person name="Dos Reis Junior F.B."/>
            <person name="Simon M."/>
            <person name="Maluk M."/>
            <person name="Odee D.W."/>
            <person name="Kenicer G."/>
            <person name="Young J.P.W."/>
            <person name="Reis V.M."/>
            <person name="Zilli J."/>
            <person name="James E.K."/>
        </authorList>
    </citation>
    <scope>NUCLEOTIDE SEQUENCE [LARGE SCALE GENOMIC DNA]</scope>
    <source>
        <strain evidence="2 5">JPY530</strain>
    </source>
</reference>
<gene>
    <name evidence="3" type="ORF">FRZ40_24120</name>
    <name evidence="2" type="ORF">V4C56_25795</name>
</gene>
<dbReference type="InterPro" id="IPR029052">
    <property type="entry name" value="Metallo-depent_PP-like"/>
</dbReference>
<dbReference type="Gene3D" id="3.60.21.10">
    <property type="match status" value="1"/>
</dbReference>
<evidence type="ECO:0000313" key="5">
    <source>
        <dbReference type="Proteomes" id="UP001481677"/>
    </source>
</evidence>
<accession>A0A5C6VDP5</accession>
<comment type="caution">
    <text evidence="3">The sequence shown here is derived from an EMBL/GenBank/DDBJ whole genome shotgun (WGS) entry which is preliminary data.</text>
</comment>
<dbReference type="InterPro" id="IPR050126">
    <property type="entry name" value="Ap4A_hydrolase"/>
</dbReference>
<evidence type="ECO:0000313" key="3">
    <source>
        <dbReference type="EMBL" id="TXC83483.1"/>
    </source>
</evidence>
<dbReference type="PANTHER" id="PTHR42850:SF10">
    <property type="entry name" value="SERINE_THREONINE-PROTEIN PHOSPHATASE 1"/>
    <property type="match status" value="1"/>
</dbReference>
<dbReference type="EMBL" id="JAZHGA010000020">
    <property type="protein sequence ID" value="MEM5343025.1"/>
    <property type="molecule type" value="Genomic_DNA"/>
</dbReference>
<name>A0A5C6VDP5_9BURK</name>
<dbReference type="GO" id="GO:0005737">
    <property type="term" value="C:cytoplasm"/>
    <property type="evidence" value="ECO:0007669"/>
    <property type="project" value="TreeGrafter"/>
</dbReference>
<dbReference type="GO" id="GO:0110154">
    <property type="term" value="P:RNA decapping"/>
    <property type="evidence" value="ECO:0007669"/>
    <property type="project" value="TreeGrafter"/>
</dbReference>
<dbReference type="Proteomes" id="UP001481677">
    <property type="component" value="Unassembled WGS sequence"/>
</dbReference>